<feature type="domain" description="DUF4399" evidence="2">
    <location>
        <begin position="40"/>
        <end position="129"/>
    </location>
</feature>
<organism evidence="3 4">
    <name type="scientific">Nocardia terrae</name>
    <dbReference type="NCBI Taxonomy" id="2675851"/>
    <lineage>
        <taxon>Bacteria</taxon>
        <taxon>Bacillati</taxon>
        <taxon>Actinomycetota</taxon>
        <taxon>Actinomycetes</taxon>
        <taxon>Mycobacteriales</taxon>
        <taxon>Nocardiaceae</taxon>
        <taxon>Nocardia</taxon>
    </lineage>
</organism>
<evidence type="ECO:0000313" key="4">
    <source>
        <dbReference type="Proteomes" id="UP000466794"/>
    </source>
</evidence>
<feature type="compositionally biased region" description="Polar residues" evidence="1">
    <location>
        <begin position="79"/>
        <end position="88"/>
    </location>
</feature>
<evidence type="ECO:0000259" key="2">
    <source>
        <dbReference type="Pfam" id="PF14347"/>
    </source>
</evidence>
<name>A0A7K1V634_9NOCA</name>
<evidence type="ECO:0000313" key="3">
    <source>
        <dbReference type="EMBL" id="MVU81929.1"/>
    </source>
</evidence>
<sequence length="129" mass="13845">MLVRLGPESDVTSVEEIQMDARVYIIEPADGATVASPVSVKFGLEGMQLRPAGDMTPDSGHFHLIIDGKPVPRGDVIPTTESSPDFGKMQTTTEIQLGQGQHTLTLQFGDGAHRSFGPELSNTISVRVQ</sequence>
<dbReference type="AlphaFoldDB" id="A0A7K1V634"/>
<dbReference type="Pfam" id="PF14347">
    <property type="entry name" value="DUF4399"/>
    <property type="match status" value="1"/>
</dbReference>
<accession>A0A7K1V634</accession>
<evidence type="ECO:0000256" key="1">
    <source>
        <dbReference type="SAM" id="MobiDB-lite"/>
    </source>
</evidence>
<gene>
    <name evidence="3" type="ORF">GPX89_32410</name>
</gene>
<comment type="caution">
    <text evidence="3">The sequence shown here is derived from an EMBL/GenBank/DDBJ whole genome shotgun (WGS) entry which is preliminary data.</text>
</comment>
<protein>
    <submittedName>
        <fullName evidence="3">DUF4399 domain-containing protein</fullName>
    </submittedName>
</protein>
<dbReference type="InterPro" id="IPR025512">
    <property type="entry name" value="DUF4399"/>
</dbReference>
<dbReference type="Proteomes" id="UP000466794">
    <property type="component" value="Unassembled WGS sequence"/>
</dbReference>
<dbReference type="EMBL" id="WRPP01000007">
    <property type="protein sequence ID" value="MVU81929.1"/>
    <property type="molecule type" value="Genomic_DNA"/>
</dbReference>
<proteinExistence type="predicted"/>
<feature type="region of interest" description="Disordered" evidence="1">
    <location>
        <begin position="67"/>
        <end position="88"/>
    </location>
</feature>
<keyword evidence="4" id="KW-1185">Reference proteome</keyword>
<reference evidence="3 4" key="1">
    <citation type="submission" date="2019-12" db="EMBL/GenBank/DDBJ databases">
        <title>Nocardia sp. nov. ET3-3 isolated from soil.</title>
        <authorList>
            <person name="Kanchanasin P."/>
            <person name="Tanasupawat S."/>
            <person name="Yuki M."/>
            <person name="Kudo T."/>
        </authorList>
    </citation>
    <scope>NUCLEOTIDE SEQUENCE [LARGE SCALE GENOMIC DNA]</scope>
    <source>
        <strain evidence="3 4">ET3-3</strain>
    </source>
</reference>